<evidence type="ECO:0000256" key="2">
    <source>
        <dbReference type="SAM" id="SignalP"/>
    </source>
</evidence>
<dbReference type="Gene3D" id="2.130.10.10">
    <property type="entry name" value="YVTN repeat-like/Quinoprotein amine dehydrogenase"/>
    <property type="match status" value="1"/>
</dbReference>
<dbReference type="PANTHER" id="PTHR34512:SF30">
    <property type="entry name" value="OUTER MEMBRANE PROTEIN ASSEMBLY FACTOR BAMB"/>
    <property type="match status" value="1"/>
</dbReference>
<evidence type="ECO:0000313" key="5">
    <source>
        <dbReference type="Proteomes" id="UP000662873"/>
    </source>
</evidence>
<dbReference type="KEGG" id="npy:NPRO_02710"/>
<name>A0A809S2H1_9BACT</name>
<feature type="signal peptide" evidence="2">
    <location>
        <begin position="1"/>
        <end position="33"/>
    </location>
</feature>
<dbReference type="SMART" id="SM00564">
    <property type="entry name" value="PQQ"/>
    <property type="match status" value="4"/>
</dbReference>
<gene>
    <name evidence="4" type="ORF">NPRO_02710</name>
</gene>
<feature type="chain" id="PRO_5035235936" description="Pyrrolo-quinoline quinone repeat domain-containing protein" evidence="2">
    <location>
        <begin position="34"/>
        <end position="2193"/>
    </location>
</feature>
<sequence>MRGVLLKSSESTRWWLAAAVMAVSMWAAPPASSQDFPTFGGQNSRVGSNPAPSTNGPGRSFLRWWRPNALDTVGSSIIVDNTQAGSVSSTGTWSSPTSLFDEAFNAYVINPNANILIEPSYMYARTTASALNEEPTVAETPADKRTWTWTLDPADGIERNYAVYVWLPIGPTIEGGSTLYTQRYWVYEVFYGNGQRHLEVLDSYAAGTGWVRVGNGGFATNQLFSYNGVDAIRVVLHNTVPRDGFGNLTDFAGSTLVYADAAMAIPDFGSYSATPIVSEFGPGGPLNTHVVAALNRYELALRDGEPTTVTRGEVLSLEYDSISGANNTRWRFSPVESSSELNFVQDNTSAGVSAAVNWTAQILPAGFRGIDYLSADITNNALTATDVRYAPTLDDGDYEVWVWLQGSSAGTLFGQSVQVEVHEGGTVSTFSVNQDAGGGWVRVGSRRFLHRDEASGDALEVRITNYSPLLGDLGRKAYADAVRFIGAAETAITSTPVQVNALVRLDPGAPVSTSVTLVAAENGRIYCLDSAGNGDGTTRVIWTYPSTPDPDDSNWSDPNHVAGEDGSGPIAQMPIGFDLSSALVERIDGEDFLFIATRNGRVYCIEMAGRGDMDFAREVPGTTRRVWSWPDDYPGTRRDGVGPINGSIAFATTSDGPTLFVPTTQGRLYAIDAEGTSATKTTSVRWQYPDASQPGIGSMTGTPVVAFGNVYIGTLVGGDDRGHFMAFDIDNGNLEWDFDGTASWGTAFVPADDFGSGACAIPSTELTGMPDTVVVANANRWITAFDASTGAELWTTDELGSDVTGSLSFTPMTVYDNFGVLFSRPCVIVPTSDGRVASLFAETAETNAFGGTNRLAWGFDTSAKNLTASVSIGRNWMYAADTSGYIYAFNDSASGAISPGNPPGAEVVVPNDPIGAVFRDAELKFITKDTYNALRFPDDDPNQLTFAQADDPSRHLPDGKAYEWGQTIYLMLYKFPYELASNPGGAPPQVEFRFSSEGASFRNLTVTSKRFRGSAPSDPESAYAVISFTIQGSGSTAIPPGNGVVTAAVSAQFNAGDPVQSVALDPAKVRRTFVVSNPLSVVVAFEPDGTPSLNYQIGYTTVADDPEAVVNGSPDIGATLKREDRLLASAGLVSHGQQGNKIIAVVDRSLMTLIRGPNRGLDQVRVDRGDLTWQGGLAAVRKPINPLAYPNFEDLPTQFPNVSLDYPDIENRRLEVTKDKFGIAENPIYSSVSLNPPTNVNESTPETRLLQYTRVDLDYNVPRFQPANLWTVLNSVGDSEPGGYYGRLEVFVDTSGNGNLDRRGRREAYRSIRTGVSVPADEKIVVETPVVDLGSLAHGTGFATGGSPYPWNQPGSPFTPWTGPYDQVFKPFVVRNEGNVNLLNLRLAKSYQIGANPRQPWGVSAPANHERSWLDTEWNLWSDIDSTFALNALDGSNNVLLQKARVGDRAATELTTNPIRRTNANLGVAQSTLLASPTPAPPRVGVSIPIGSPVGAYSSILRVIEDSVGQDETLQYTVLPGNVLQNAEAQSDPTLTLRFNVRESRLTNTYTQLTSPMVHDLVAGGETFLHQNAQPTGMRDLNGTLTFAYTSTMDAFNSAQPLTASLNDQWRIYIATLNGVSPTSGQQIGTGYLPDLNAFSPDGVRYFRQEVGPFPTQSPTTLFALPAGETAVAGTEKYGNPSFPLLGTVNPFSGAIHPSTFLAFTGETQVQTPSGRRGESRVFVTSVQVDPNGAINILEPGYVAIADTGAKGRPALVQTGNDTGTAFYAAGGVGQTRIYWVSFQNTGGANYNRTQANALNTGTGFEYVHSPSVHARTYRGVSASGIDPGDRLFELTFIGKLRGRPQSEVFYGRMVGTGTYGGPSTNGLRYLPPITNELLEASGERGVYRTAGVSWNTGATVQLQQLLNGNLTNLEVANTKTVDRETGIISFTTTLGGKAYLDPNMGTVRFSGVAPSNSAQLFLSYTARFIRVSAGVGAAHFTPTMLFDDRMIGEFSYWARPDNSPLVPANASSLPDDPVRSARMVFSYGRSAAGSGQAARPYLRTLRLGVQLPRPIHTQANGGITALTSTGQASFYQIDPANGRLYYTADDEGRSVTITYTGVDETTGAPIPGIQVTVPIGVVSETGEAPVRIEQAINESQPFLFVDPFDNPLASLRRPGLIWFLWTSTRAGTPDIFFQAIAPRFTPSPVGRS</sequence>
<dbReference type="Proteomes" id="UP000662873">
    <property type="component" value="Chromosome"/>
</dbReference>
<dbReference type="EMBL" id="AP021858">
    <property type="protein sequence ID" value="BBO22676.1"/>
    <property type="molecule type" value="Genomic_DNA"/>
</dbReference>
<organism evidence="4 5">
    <name type="scientific">Candidatus Nitrosymbiomonas proteolyticus</name>
    <dbReference type="NCBI Taxonomy" id="2608984"/>
    <lineage>
        <taxon>Bacteria</taxon>
        <taxon>Bacillati</taxon>
        <taxon>Armatimonadota</taxon>
        <taxon>Armatimonadota incertae sedis</taxon>
        <taxon>Candidatus Nitrosymbiomonas</taxon>
    </lineage>
</organism>
<proteinExistence type="predicted"/>
<feature type="domain" description="Pyrrolo-quinoline quinone repeat" evidence="3">
    <location>
        <begin position="648"/>
        <end position="741"/>
    </location>
</feature>
<dbReference type="SUPFAM" id="SSF50998">
    <property type="entry name" value="Quinoprotein alcohol dehydrogenase-like"/>
    <property type="match status" value="1"/>
</dbReference>
<dbReference type="InterPro" id="IPR002372">
    <property type="entry name" value="PQQ_rpt_dom"/>
</dbReference>
<feature type="domain" description="Pyrrolo-quinoline quinone repeat" evidence="3">
    <location>
        <begin position="767"/>
        <end position="890"/>
    </location>
</feature>
<evidence type="ECO:0000313" key="4">
    <source>
        <dbReference type="EMBL" id="BBO22676.1"/>
    </source>
</evidence>
<dbReference type="Pfam" id="PF13360">
    <property type="entry name" value="PQQ_2"/>
    <property type="match status" value="2"/>
</dbReference>
<keyword evidence="2" id="KW-0732">Signal</keyword>
<accession>A0A809S2H1</accession>
<dbReference type="InterPro" id="IPR018391">
    <property type="entry name" value="PQQ_b-propeller_rpt"/>
</dbReference>
<protein>
    <recommendedName>
        <fullName evidence="3">Pyrrolo-quinoline quinone repeat domain-containing protein</fullName>
    </recommendedName>
</protein>
<reference evidence="4" key="1">
    <citation type="journal article" name="DNA Res.">
        <title>The physiological potential of anammox bacteria as revealed by their core genome structure.</title>
        <authorList>
            <person name="Okubo T."/>
            <person name="Toyoda A."/>
            <person name="Fukuhara K."/>
            <person name="Uchiyama I."/>
            <person name="Harigaya Y."/>
            <person name="Kuroiwa M."/>
            <person name="Suzuki T."/>
            <person name="Murakami Y."/>
            <person name="Suwa Y."/>
            <person name="Takami H."/>
        </authorList>
    </citation>
    <scope>NUCLEOTIDE SEQUENCE</scope>
    <source>
        <strain evidence="4">317325-2</strain>
    </source>
</reference>
<feature type="region of interest" description="Disordered" evidence="1">
    <location>
        <begin position="37"/>
        <end position="58"/>
    </location>
</feature>
<evidence type="ECO:0000256" key="1">
    <source>
        <dbReference type="SAM" id="MobiDB-lite"/>
    </source>
</evidence>
<dbReference type="Gene3D" id="2.40.128.630">
    <property type="match status" value="1"/>
</dbReference>
<dbReference type="InterPro" id="IPR011047">
    <property type="entry name" value="Quinoprotein_ADH-like_sf"/>
</dbReference>
<feature type="compositionally biased region" description="Polar residues" evidence="1">
    <location>
        <begin position="37"/>
        <end position="57"/>
    </location>
</feature>
<dbReference type="PANTHER" id="PTHR34512">
    <property type="entry name" value="CELL SURFACE PROTEIN"/>
    <property type="match status" value="1"/>
</dbReference>
<evidence type="ECO:0000259" key="3">
    <source>
        <dbReference type="Pfam" id="PF13360"/>
    </source>
</evidence>
<dbReference type="InterPro" id="IPR015943">
    <property type="entry name" value="WD40/YVTN_repeat-like_dom_sf"/>
</dbReference>